<evidence type="ECO:0000256" key="1">
    <source>
        <dbReference type="SAM" id="MobiDB-lite"/>
    </source>
</evidence>
<gene>
    <name evidence="3" type="ORF">DICVIV_03630</name>
</gene>
<sequence>MWITVVLVVTVSSIYGKLICTKCPLHMSPSGHTNCTETFVNKYFNGTIIANCLQLHEGGQFDEGPAVCHREAEKTQCACSTKNNCNSPLSPIADFKFVDEPILEGYQLIPMISTDESDNGVPIITDLPHIDVQTEEILSHSSSSSTIDSSSSSTIDSSSSSTSSQISPHSSSSTDYSTTLINCVMKIFVTVILL</sequence>
<name>A0A0D8Y6K0_DICVI</name>
<proteinExistence type="predicted"/>
<organism evidence="3 4">
    <name type="scientific">Dictyocaulus viviparus</name>
    <name type="common">Bovine lungworm</name>
    <dbReference type="NCBI Taxonomy" id="29172"/>
    <lineage>
        <taxon>Eukaryota</taxon>
        <taxon>Metazoa</taxon>
        <taxon>Ecdysozoa</taxon>
        <taxon>Nematoda</taxon>
        <taxon>Chromadorea</taxon>
        <taxon>Rhabditida</taxon>
        <taxon>Rhabditina</taxon>
        <taxon>Rhabditomorpha</taxon>
        <taxon>Strongyloidea</taxon>
        <taxon>Metastrongylidae</taxon>
        <taxon>Dictyocaulus</taxon>
    </lineage>
</organism>
<feature type="region of interest" description="Disordered" evidence="1">
    <location>
        <begin position="138"/>
        <end position="175"/>
    </location>
</feature>
<dbReference type="Proteomes" id="UP000053766">
    <property type="component" value="Unassembled WGS sequence"/>
</dbReference>
<dbReference type="EMBL" id="KN716212">
    <property type="protein sequence ID" value="KJH50191.1"/>
    <property type="molecule type" value="Genomic_DNA"/>
</dbReference>
<keyword evidence="2" id="KW-0732">Signal</keyword>
<feature type="compositionally biased region" description="Low complexity" evidence="1">
    <location>
        <begin position="139"/>
        <end position="175"/>
    </location>
</feature>
<keyword evidence="4" id="KW-1185">Reference proteome</keyword>
<feature type="signal peptide" evidence="2">
    <location>
        <begin position="1"/>
        <end position="16"/>
    </location>
</feature>
<evidence type="ECO:0000313" key="4">
    <source>
        <dbReference type="Proteomes" id="UP000053766"/>
    </source>
</evidence>
<dbReference type="AlphaFoldDB" id="A0A0D8Y6K0"/>
<evidence type="ECO:0000313" key="3">
    <source>
        <dbReference type="EMBL" id="KJH50191.1"/>
    </source>
</evidence>
<evidence type="ECO:0000256" key="2">
    <source>
        <dbReference type="SAM" id="SignalP"/>
    </source>
</evidence>
<dbReference type="OrthoDB" id="5843041at2759"/>
<evidence type="ECO:0008006" key="5">
    <source>
        <dbReference type="Google" id="ProtNLM"/>
    </source>
</evidence>
<reference evidence="4" key="2">
    <citation type="journal article" date="2016" name="Sci. Rep.">
        <title>Dictyocaulus viviparus genome, variome and transcriptome elucidate lungworm biology and support future intervention.</title>
        <authorList>
            <person name="McNulty S.N."/>
            <person name="Strube C."/>
            <person name="Rosa B.A."/>
            <person name="Martin J.C."/>
            <person name="Tyagi R."/>
            <person name="Choi Y.J."/>
            <person name="Wang Q."/>
            <person name="Hallsworth Pepin K."/>
            <person name="Zhang X."/>
            <person name="Ozersky P."/>
            <person name="Wilson R.K."/>
            <person name="Sternberg P.W."/>
            <person name="Gasser R.B."/>
            <person name="Mitreva M."/>
        </authorList>
    </citation>
    <scope>NUCLEOTIDE SEQUENCE [LARGE SCALE GENOMIC DNA]</scope>
    <source>
        <strain evidence="4">HannoverDv2000</strain>
    </source>
</reference>
<accession>A0A0D8Y6K0</accession>
<reference evidence="3 4" key="1">
    <citation type="submission" date="2013-11" db="EMBL/GenBank/DDBJ databases">
        <title>Draft genome of the bovine lungworm Dictyocaulus viviparus.</title>
        <authorList>
            <person name="Mitreva M."/>
        </authorList>
    </citation>
    <scope>NUCLEOTIDE SEQUENCE [LARGE SCALE GENOMIC DNA]</scope>
    <source>
        <strain evidence="3 4">HannoverDv2000</strain>
    </source>
</reference>
<protein>
    <recommendedName>
        <fullName evidence="5">Activin types I and II receptor domain protein</fullName>
    </recommendedName>
</protein>
<feature type="chain" id="PRO_5002336516" description="Activin types I and II receptor domain protein" evidence="2">
    <location>
        <begin position="17"/>
        <end position="194"/>
    </location>
</feature>